<dbReference type="AlphaFoldDB" id="A0A6A6VNJ5"/>
<accession>A0A6A6VNJ5</accession>
<name>A0A6A6VNJ5_9PLEO</name>
<protein>
    <submittedName>
        <fullName evidence="2">Uncharacterized protein</fullName>
    </submittedName>
</protein>
<sequence>MSFGFVVANINASLERLAIYYREFMHRTEHCFRSMHQRITSLEEHQACRGPTDEQLDRVLRKILAERFATSNMAQAETVATNRDVEFFVEDPDINAIPQSIPIDVASFQVDPNGAPSQQYAETLQMLEGKLPSFPDVDGSGQQEEGDREEVREH</sequence>
<keyword evidence="3" id="KW-1185">Reference proteome</keyword>
<evidence type="ECO:0000313" key="2">
    <source>
        <dbReference type="EMBL" id="KAF2752192.1"/>
    </source>
</evidence>
<dbReference type="Proteomes" id="UP000799440">
    <property type="component" value="Unassembled WGS sequence"/>
</dbReference>
<dbReference type="OrthoDB" id="3735750at2759"/>
<organism evidence="2 3">
    <name type="scientific">Sporormia fimetaria CBS 119925</name>
    <dbReference type="NCBI Taxonomy" id="1340428"/>
    <lineage>
        <taxon>Eukaryota</taxon>
        <taxon>Fungi</taxon>
        <taxon>Dikarya</taxon>
        <taxon>Ascomycota</taxon>
        <taxon>Pezizomycotina</taxon>
        <taxon>Dothideomycetes</taxon>
        <taxon>Pleosporomycetidae</taxon>
        <taxon>Pleosporales</taxon>
        <taxon>Sporormiaceae</taxon>
        <taxon>Sporormia</taxon>
    </lineage>
</organism>
<evidence type="ECO:0000256" key="1">
    <source>
        <dbReference type="SAM" id="MobiDB-lite"/>
    </source>
</evidence>
<gene>
    <name evidence="2" type="ORF">M011DRAFT_473446</name>
</gene>
<dbReference type="EMBL" id="MU006561">
    <property type="protein sequence ID" value="KAF2752192.1"/>
    <property type="molecule type" value="Genomic_DNA"/>
</dbReference>
<reference evidence="2" key="1">
    <citation type="journal article" date="2020" name="Stud. Mycol.">
        <title>101 Dothideomycetes genomes: a test case for predicting lifestyles and emergence of pathogens.</title>
        <authorList>
            <person name="Haridas S."/>
            <person name="Albert R."/>
            <person name="Binder M."/>
            <person name="Bloem J."/>
            <person name="Labutti K."/>
            <person name="Salamov A."/>
            <person name="Andreopoulos B."/>
            <person name="Baker S."/>
            <person name="Barry K."/>
            <person name="Bills G."/>
            <person name="Bluhm B."/>
            <person name="Cannon C."/>
            <person name="Castanera R."/>
            <person name="Culley D."/>
            <person name="Daum C."/>
            <person name="Ezra D."/>
            <person name="Gonzalez J."/>
            <person name="Henrissat B."/>
            <person name="Kuo A."/>
            <person name="Liang C."/>
            <person name="Lipzen A."/>
            <person name="Lutzoni F."/>
            <person name="Magnuson J."/>
            <person name="Mondo S."/>
            <person name="Nolan M."/>
            <person name="Ohm R."/>
            <person name="Pangilinan J."/>
            <person name="Park H.-J."/>
            <person name="Ramirez L."/>
            <person name="Alfaro M."/>
            <person name="Sun H."/>
            <person name="Tritt A."/>
            <person name="Yoshinaga Y."/>
            <person name="Zwiers L.-H."/>
            <person name="Turgeon B."/>
            <person name="Goodwin S."/>
            <person name="Spatafora J."/>
            <person name="Crous P."/>
            <person name="Grigoriev I."/>
        </authorList>
    </citation>
    <scope>NUCLEOTIDE SEQUENCE</scope>
    <source>
        <strain evidence="2">CBS 119925</strain>
    </source>
</reference>
<evidence type="ECO:0000313" key="3">
    <source>
        <dbReference type="Proteomes" id="UP000799440"/>
    </source>
</evidence>
<feature type="region of interest" description="Disordered" evidence="1">
    <location>
        <begin position="130"/>
        <end position="154"/>
    </location>
</feature>
<proteinExistence type="predicted"/>